<dbReference type="GO" id="GO:0006351">
    <property type="term" value="P:DNA-templated transcription"/>
    <property type="evidence" value="ECO:0007669"/>
    <property type="project" value="InterPro"/>
</dbReference>
<protein>
    <recommendedName>
        <fullName evidence="14">Zn(2)-C6 fungal-type domain-containing protein</fullName>
    </recommendedName>
</protein>
<evidence type="ECO:0000256" key="9">
    <source>
        <dbReference type="SAM" id="MobiDB-lite"/>
    </source>
</evidence>
<dbReference type="SMART" id="SM00355">
    <property type="entry name" value="ZnF_C2H2"/>
    <property type="match status" value="2"/>
</dbReference>
<dbReference type="Gene3D" id="3.30.160.60">
    <property type="entry name" value="Classic Zinc Finger"/>
    <property type="match status" value="2"/>
</dbReference>
<dbReference type="PROSITE" id="PS00463">
    <property type="entry name" value="ZN2_CY6_FUNGAL_1"/>
    <property type="match status" value="1"/>
</dbReference>
<dbReference type="PROSITE" id="PS50157">
    <property type="entry name" value="ZINC_FINGER_C2H2_2"/>
    <property type="match status" value="2"/>
</dbReference>
<evidence type="ECO:0000256" key="8">
    <source>
        <dbReference type="PROSITE-ProRule" id="PRU00042"/>
    </source>
</evidence>
<dbReference type="HOGENOM" id="CLU_025509_0_0_1"/>
<dbReference type="Gene3D" id="4.10.240.10">
    <property type="entry name" value="Zn(2)-C6 fungal-type DNA-binding domain"/>
    <property type="match status" value="1"/>
</dbReference>
<organism evidence="12 13">
    <name type="scientific">Cladophialophora immunda</name>
    <dbReference type="NCBI Taxonomy" id="569365"/>
    <lineage>
        <taxon>Eukaryota</taxon>
        <taxon>Fungi</taxon>
        <taxon>Dikarya</taxon>
        <taxon>Ascomycota</taxon>
        <taxon>Pezizomycotina</taxon>
        <taxon>Eurotiomycetes</taxon>
        <taxon>Chaetothyriomycetidae</taxon>
        <taxon>Chaetothyriales</taxon>
        <taxon>Herpotrichiellaceae</taxon>
        <taxon>Cladophialophora</taxon>
    </lineage>
</organism>
<dbReference type="SUPFAM" id="SSF57701">
    <property type="entry name" value="Zn2/Cys6 DNA-binding domain"/>
    <property type="match status" value="1"/>
</dbReference>
<dbReference type="Pfam" id="PF00172">
    <property type="entry name" value="Zn_clus"/>
    <property type="match status" value="1"/>
</dbReference>
<feature type="region of interest" description="Disordered" evidence="9">
    <location>
        <begin position="74"/>
        <end position="95"/>
    </location>
</feature>
<dbReference type="GO" id="GO:0000981">
    <property type="term" value="F:DNA-binding transcription factor activity, RNA polymerase II-specific"/>
    <property type="evidence" value="ECO:0007669"/>
    <property type="project" value="InterPro"/>
</dbReference>
<evidence type="ECO:0000256" key="6">
    <source>
        <dbReference type="ARBA" id="ARBA00023163"/>
    </source>
</evidence>
<dbReference type="InterPro" id="IPR036236">
    <property type="entry name" value="Znf_C2H2_sf"/>
</dbReference>
<dbReference type="Pfam" id="PF00096">
    <property type="entry name" value="zf-C2H2"/>
    <property type="match status" value="1"/>
</dbReference>
<dbReference type="GO" id="GO:0003677">
    <property type="term" value="F:DNA binding"/>
    <property type="evidence" value="ECO:0007669"/>
    <property type="project" value="UniProtKB-KW"/>
</dbReference>
<dbReference type="Proteomes" id="UP000054466">
    <property type="component" value="Unassembled WGS sequence"/>
</dbReference>
<keyword evidence="1" id="KW-0479">Metal-binding</keyword>
<evidence type="ECO:0000313" key="13">
    <source>
        <dbReference type="Proteomes" id="UP000054466"/>
    </source>
</evidence>
<accession>A0A0D2AQP5</accession>
<dbReference type="SUPFAM" id="SSF57667">
    <property type="entry name" value="beta-beta-alpha zinc fingers"/>
    <property type="match status" value="1"/>
</dbReference>
<keyword evidence="6" id="KW-0804">Transcription</keyword>
<feature type="compositionally biased region" description="Basic and acidic residues" evidence="9">
    <location>
        <begin position="80"/>
        <end position="95"/>
    </location>
</feature>
<dbReference type="OrthoDB" id="10018191at2759"/>
<feature type="region of interest" description="Disordered" evidence="9">
    <location>
        <begin position="125"/>
        <end position="152"/>
    </location>
</feature>
<dbReference type="Pfam" id="PF04082">
    <property type="entry name" value="Fungal_trans"/>
    <property type="match status" value="1"/>
</dbReference>
<evidence type="ECO:0000256" key="7">
    <source>
        <dbReference type="ARBA" id="ARBA00023242"/>
    </source>
</evidence>
<dbReference type="PROSITE" id="PS50048">
    <property type="entry name" value="ZN2_CY6_FUNGAL_2"/>
    <property type="match status" value="1"/>
</dbReference>
<dbReference type="InterPro" id="IPR036864">
    <property type="entry name" value="Zn2-C6_fun-type_DNA-bd_sf"/>
</dbReference>
<dbReference type="FunFam" id="3.30.160.60:FF:000065">
    <property type="entry name" value="B-cell CLL/lymphoma 6, member B"/>
    <property type="match status" value="1"/>
</dbReference>
<dbReference type="InterPro" id="IPR007219">
    <property type="entry name" value="XnlR_reg_dom"/>
</dbReference>
<dbReference type="SMART" id="SM00066">
    <property type="entry name" value="GAL4"/>
    <property type="match status" value="1"/>
</dbReference>
<feature type="domain" description="C2H2-type" evidence="11">
    <location>
        <begin position="51"/>
        <end position="79"/>
    </location>
</feature>
<evidence type="ECO:0000256" key="1">
    <source>
        <dbReference type="ARBA" id="ARBA00022723"/>
    </source>
</evidence>
<dbReference type="PANTHER" id="PTHR47660">
    <property type="entry name" value="TRANSCRIPTION FACTOR WITH C2H2 AND ZN(2)-CYS(6) DNA BINDING DOMAIN (EUROFUNG)-RELATED-RELATED"/>
    <property type="match status" value="1"/>
</dbReference>
<dbReference type="RefSeq" id="XP_016247628.1">
    <property type="nucleotide sequence ID" value="XM_016394209.1"/>
</dbReference>
<name>A0A0D2AQP5_9EURO</name>
<keyword evidence="5" id="KW-0238">DNA-binding</keyword>
<dbReference type="EMBL" id="KN847043">
    <property type="protein sequence ID" value="KIW27412.1"/>
    <property type="molecule type" value="Genomic_DNA"/>
</dbReference>
<dbReference type="InterPro" id="IPR001138">
    <property type="entry name" value="Zn2Cys6_DnaBD"/>
</dbReference>
<feature type="domain" description="Zn(2)-C6 fungal-type" evidence="10">
    <location>
        <begin position="98"/>
        <end position="127"/>
    </location>
</feature>
<dbReference type="STRING" id="569365.A0A0D2AQP5"/>
<dbReference type="GeneID" id="27346344"/>
<evidence type="ECO:0000259" key="11">
    <source>
        <dbReference type="PROSITE" id="PS50157"/>
    </source>
</evidence>
<dbReference type="GO" id="GO:0008270">
    <property type="term" value="F:zinc ion binding"/>
    <property type="evidence" value="ECO:0007669"/>
    <property type="project" value="UniProtKB-KW"/>
</dbReference>
<proteinExistence type="predicted"/>
<sequence length="756" mass="84685">MTDELSTAQPLPQPPQQPKRPDKTCEICGRSFSRNEHLVRHRRTHTSERPFDCPFCDTNFPRADVKDKHMKRFHTSQGLEDYRSKKARSSQRERSRLACDQCRRGKLKCDNHHPCQACRNKHLSCTVSSSSRGPGRPRNHEGPEQRLDQDGIPSENALDFFELLEGPTESMADFGPTFMTPSIPGRSTTTESCQPTVQPDGQGSLIPNIIGHTDSVEQINDAMQIPGDLTTTTIDAIFPPDDGMFFDGQESINSAFPDLDPMDGLWQLSSLGVSGWLDNLDDAVSGQAGNDLPKTASFNLESSKPSHIDQGVAIMVEFFQRRSRASSPTKDAKRSWYSLPPRLQMYDDEVINVLLNLGRAHVSTTFRIFSNFEATQETSQQLCLAMAAIGALFSTAEGSSTVAKSLYNDARRLQLEAELRHEPSSLAQALNSAKTSILLEMYGVCSGDKRSYEFWEAFHYNTMNGLKSCLRHAPTDSASFEAVHPQLLLVTESIYILDAYRVLLLLRPPCFLTPLDPNASYPDGIYESRKKSVTTLKSLMTPTGSISEGSSGIQHLAMISAYSWMPSPRGHDCLRRPQLWKTEFVALALERWVFDKTQESERPDLSQSLIYHLTDINLYSNLAVLQRFAHEFIRPSEDRILRKAFDSLRTWVHGQDFPIALWHAESMLKLIRSSLPPLQRRNDSVAARTRFLEPPHLPYCVYFATLVVWYGGAREDGIHGSRNGCIEAAVQILSRLRAPVSKVVSSALCELSTGTP</sequence>
<evidence type="ECO:0008006" key="14">
    <source>
        <dbReference type="Google" id="ProtNLM"/>
    </source>
</evidence>
<feature type="domain" description="C2H2-type" evidence="11">
    <location>
        <begin position="23"/>
        <end position="50"/>
    </location>
</feature>
<dbReference type="CDD" id="cd00067">
    <property type="entry name" value="GAL4"/>
    <property type="match status" value="1"/>
</dbReference>
<feature type="region of interest" description="Disordered" evidence="9">
    <location>
        <begin position="1"/>
        <end position="24"/>
    </location>
</feature>
<keyword evidence="7" id="KW-0539">Nucleus</keyword>
<evidence type="ECO:0000256" key="4">
    <source>
        <dbReference type="ARBA" id="ARBA00023015"/>
    </source>
</evidence>
<evidence type="ECO:0000256" key="2">
    <source>
        <dbReference type="ARBA" id="ARBA00022771"/>
    </source>
</evidence>
<evidence type="ECO:0000259" key="10">
    <source>
        <dbReference type="PROSITE" id="PS50048"/>
    </source>
</evidence>
<dbReference type="PROSITE" id="PS00028">
    <property type="entry name" value="ZINC_FINGER_C2H2_1"/>
    <property type="match status" value="2"/>
</dbReference>
<evidence type="ECO:0000256" key="5">
    <source>
        <dbReference type="ARBA" id="ARBA00023125"/>
    </source>
</evidence>
<keyword evidence="3" id="KW-0862">Zinc</keyword>
<keyword evidence="4" id="KW-0805">Transcription regulation</keyword>
<dbReference type="PANTHER" id="PTHR47660:SF2">
    <property type="entry name" value="TRANSCRIPTION FACTOR WITH C2H2 AND ZN(2)-CYS(6) DNA BINDING DOMAIN (EUROFUNG)"/>
    <property type="match status" value="1"/>
</dbReference>
<evidence type="ECO:0000256" key="3">
    <source>
        <dbReference type="ARBA" id="ARBA00022833"/>
    </source>
</evidence>
<keyword evidence="13" id="KW-1185">Reference proteome</keyword>
<evidence type="ECO:0000313" key="12">
    <source>
        <dbReference type="EMBL" id="KIW27412.1"/>
    </source>
</evidence>
<dbReference type="AlphaFoldDB" id="A0A0D2AQP5"/>
<feature type="compositionally biased region" description="Basic and acidic residues" evidence="9">
    <location>
        <begin position="138"/>
        <end position="149"/>
    </location>
</feature>
<dbReference type="InterPro" id="IPR013087">
    <property type="entry name" value="Znf_C2H2_type"/>
</dbReference>
<reference evidence="12 13" key="1">
    <citation type="submission" date="2015-01" db="EMBL/GenBank/DDBJ databases">
        <title>The Genome Sequence of Cladophialophora immunda CBS83496.</title>
        <authorList>
            <consortium name="The Broad Institute Genomics Platform"/>
            <person name="Cuomo C."/>
            <person name="de Hoog S."/>
            <person name="Gorbushina A."/>
            <person name="Stielow B."/>
            <person name="Teixiera M."/>
            <person name="Abouelleil A."/>
            <person name="Chapman S.B."/>
            <person name="Priest M."/>
            <person name="Young S.K."/>
            <person name="Wortman J."/>
            <person name="Nusbaum C."/>
            <person name="Birren B."/>
        </authorList>
    </citation>
    <scope>NUCLEOTIDE SEQUENCE [LARGE SCALE GENOMIC DNA]</scope>
    <source>
        <strain evidence="12 13">CBS 83496</strain>
    </source>
</reference>
<gene>
    <name evidence="12" type="ORF">PV07_07150</name>
</gene>
<dbReference type="VEuPathDB" id="FungiDB:PV07_07150"/>
<keyword evidence="2 8" id="KW-0863">Zinc-finger</keyword>